<dbReference type="Gene3D" id="1.25.40.10">
    <property type="entry name" value="Tetratricopeptide repeat domain"/>
    <property type="match status" value="3"/>
</dbReference>
<evidence type="ECO:0000256" key="3">
    <source>
        <dbReference type="PROSITE-ProRule" id="PRU00708"/>
    </source>
</evidence>
<dbReference type="SUPFAM" id="SSF81901">
    <property type="entry name" value="HCP-like"/>
    <property type="match status" value="1"/>
</dbReference>
<dbReference type="Proteomes" id="UP000594263">
    <property type="component" value="Unplaced"/>
</dbReference>
<proteinExistence type="inferred from homology"/>
<dbReference type="NCBIfam" id="TIGR00756">
    <property type="entry name" value="PPR"/>
    <property type="match status" value="4"/>
</dbReference>
<evidence type="ECO:0000256" key="1">
    <source>
        <dbReference type="ARBA" id="ARBA00007626"/>
    </source>
</evidence>
<keyword evidence="5" id="KW-1185">Reference proteome</keyword>
<evidence type="ECO:0000256" key="2">
    <source>
        <dbReference type="ARBA" id="ARBA00022737"/>
    </source>
</evidence>
<dbReference type="InterPro" id="IPR050667">
    <property type="entry name" value="PPR-containing_protein"/>
</dbReference>
<dbReference type="Pfam" id="PF12854">
    <property type="entry name" value="PPR_1"/>
    <property type="match status" value="1"/>
</dbReference>
<evidence type="ECO:0000313" key="5">
    <source>
        <dbReference type="Proteomes" id="UP000594263"/>
    </source>
</evidence>
<dbReference type="Gramene" id="Kaladp0008s0129.1.v1.1">
    <property type="protein sequence ID" value="Kaladp0008s0129.1.v1.1.CDS.1"/>
    <property type="gene ID" value="Kaladp0008s0129.v1.1"/>
</dbReference>
<evidence type="ECO:0008006" key="6">
    <source>
        <dbReference type="Google" id="ProtNLM"/>
    </source>
</evidence>
<evidence type="ECO:0000313" key="4">
    <source>
        <dbReference type="EnsemblPlants" id="Kaladp0008s0129.1.v1.1.CDS.1"/>
    </source>
</evidence>
<dbReference type="Pfam" id="PF01535">
    <property type="entry name" value="PPR"/>
    <property type="match status" value="2"/>
</dbReference>
<dbReference type="Pfam" id="PF13041">
    <property type="entry name" value="PPR_2"/>
    <property type="match status" value="2"/>
</dbReference>
<protein>
    <recommendedName>
        <fullName evidence="6">Pentatricopeptide repeat-containing protein</fullName>
    </recommendedName>
</protein>
<sequence>MPQSRPQPSNPFHNLDRVCTVLYQQQNATEAKLHNSLKSIINNTTTIDPASLITHEFFLQVCNKFPYSWKPVHNFFQFTESLQLVEHTSVSYNKMIDVYAKSKNIDLLWNCVHQMASRRLVNDKTFRVAIKGLASARELKKCVELFHLAKSHGVEYSVLILNKVLDTLCHAKLVDEAKFIVFKLGDFIQPDVHTFRSLIEGFCNAGDIIEACKLWNLMVDRGLGIDICSVEKLMETMLKKNQFSDAFKLFQAIRSKSNSNLGLSTYRLLIHWLCKKGSIGEARHLYDEMCSRGIVADNATLSSLIYGLLVKSRVREAYIIVEGIENPEISVYHGLIKGLLRLKKPSEATQVFREMIRRGCEPTMHTYIMLLQGHMGKRGRKGDDPLVNFDTIFVGGLVNAGKSLEATKYVERVLDRGREVPRFDYNKFLHYYSNDEGVSMFEDMAKKLREIGLFDLADIFARYGQKMTTREKRRDRAREHNQGIKS</sequence>
<dbReference type="InterPro" id="IPR002885">
    <property type="entry name" value="PPR_rpt"/>
</dbReference>
<organism evidence="4 5">
    <name type="scientific">Kalanchoe fedtschenkoi</name>
    <name type="common">Lavender scallops</name>
    <name type="synonym">South American air plant</name>
    <dbReference type="NCBI Taxonomy" id="63787"/>
    <lineage>
        <taxon>Eukaryota</taxon>
        <taxon>Viridiplantae</taxon>
        <taxon>Streptophyta</taxon>
        <taxon>Embryophyta</taxon>
        <taxon>Tracheophyta</taxon>
        <taxon>Spermatophyta</taxon>
        <taxon>Magnoliopsida</taxon>
        <taxon>eudicotyledons</taxon>
        <taxon>Gunneridae</taxon>
        <taxon>Pentapetalae</taxon>
        <taxon>Saxifragales</taxon>
        <taxon>Crassulaceae</taxon>
        <taxon>Kalanchoe</taxon>
    </lineage>
</organism>
<keyword evidence="2" id="KW-0677">Repeat</keyword>
<feature type="repeat" description="PPR" evidence="3">
    <location>
        <begin position="191"/>
        <end position="225"/>
    </location>
</feature>
<feature type="repeat" description="PPR" evidence="3">
    <location>
        <begin position="262"/>
        <end position="296"/>
    </location>
</feature>
<comment type="similarity">
    <text evidence="1">Belongs to the PPR family. P subfamily.</text>
</comment>
<name>A0A7N0SVZ0_KALFE</name>
<dbReference type="PROSITE" id="PS51375">
    <property type="entry name" value="PPR"/>
    <property type="match status" value="3"/>
</dbReference>
<reference evidence="4" key="1">
    <citation type="submission" date="2021-01" db="UniProtKB">
        <authorList>
            <consortium name="EnsemblPlants"/>
        </authorList>
    </citation>
    <scope>IDENTIFICATION</scope>
</reference>
<feature type="repeat" description="PPR" evidence="3">
    <location>
        <begin position="328"/>
        <end position="362"/>
    </location>
</feature>
<dbReference type="InterPro" id="IPR011990">
    <property type="entry name" value="TPR-like_helical_dom_sf"/>
</dbReference>
<dbReference type="PANTHER" id="PTHR47939">
    <property type="entry name" value="MEMBRANE-ASSOCIATED SALT-INDUCIBLE PROTEIN-LIKE"/>
    <property type="match status" value="1"/>
</dbReference>
<dbReference type="PANTHER" id="PTHR47939:SF12">
    <property type="entry name" value="PENTACOTRIPEPTIDE-REPEAT REGION OF PRORP DOMAIN-CONTAINING PROTEIN"/>
    <property type="match status" value="1"/>
</dbReference>
<dbReference type="AlphaFoldDB" id="A0A7N0SVZ0"/>
<accession>A0A7N0SVZ0</accession>
<dbReference type="EnsemblPlants" id="Kaladp0008s0129.1.v1.1">
    <property type="protein sequence ID" value="Kaladp0008s0129.1.v1.1.CDS.1"/>
    <property type="gene ID" value="Kaladp0008s0129.v1.1"/>
</dbReference>
<dbReference type="OMA" id="EFFHLMN"/>